<dbReference type="PANTHER" id="PTHR31927">
    <property type="entry name" value="FI07246P-RELATED-RELATED"/>
    <property type="match status" value="1"/>
</dbReference>
<dbReference type="SMART" id="SM00690">
    <property type="entry name" value="DM5"/>
    <property type="match status" value="1"/>
</dbReference>
<evidence type="ECO:0000313" key="4">
    <source>
        <dbReference type="Proteomes" id="UP001153292"/>
    </source>
</evidence>
<evidence type="ECO:0000313" key="3">
    <source>
        <dbReference type="EMBL" id="CAH2985447.1"/>
    </source>
</evidence>
<gene>
    <name evidence="3" type="ORF">CHILSU_LOCUS5277</name>
</gene>
<reference evidence="3" key="1">
    <citation type="submission" date="2021-12" db="EMBL/GenBank/DDBJ databases">
        <authorList>
            <person name="King R."/>
        </authorList>
    </citation>
    <scope>NUCLEOTIDE SEQUENCE</scope>
</reference>
<sequence>MNALLVLAVVVGAVSADVSLGYHYKVPHTSYGVPSYQVDNNYNTAYSSAGASNVYKGPSGYQGLSVGQNGGYQGGYAGLQSGVGTSSGLQSTGSGTQYYQVPSSGSSSVIANTLLQPSYQYQTQYQHKYQQQYQIQQQPAQVFKHYYVHAAPEEPEPARPRNPVVLPAPQKHYKIIFIKTPVQTAVAPQYIPVQQQNEEKTIVYVLVKKPEEYQDVVIPKVEQKPPSKPEVYFIKYNSKEDSQSVINNIVSDFSNKGQSASFSSVGGDASSGSFSGQSVLGSGVSSTSAGSGSGLITGVSSAGGFAEQPDVGSGQIATTQTENELIANFGSPFGQSVQSDTQQASFGSGFGSGTSGVGSLNLAAVETSDNGASSAFSSSTANYDSVNTISTSQGVPHETYGVPKFKVK</sequence>
<dbReference type="InterPro" id="IPR004145">
    <property type="entry name" value="DUF243"/>
</dbReference>
<proteinExistence type="predicted"/>
<organism evidence="3 4">
    <name type="scientific">Chilo suppressalis</name>
    <name type="common">Asiatic rice borer moth</name>
    <dbReference type="NCBI Taxonomy" id="168631"/>
    <lineage>
        <taxon>Eukaryota</taxon>
        <taxon>Metazoa</taxon>
        <taxon>Ecdysozoa</taxon>
        <taxon>Arthropoda</taxon>
        <taxon>Hexapoda</taxon>
        <taxon>Insecta</taxon>
        <taxon>Pterygota</taxon>
        <taxon>Neoptera</taxon>
        <taxon>Endopterygota</taxon>
        <taxon>Lepidoptera</taxon>
        <taxon>Glossata</taxon>
        <taxon>Ditrysia</taxon>
        <taxon>Pyraloidea</taxon>
        <taxon>Crambidae</taxon>
        <taxon>Crambinae</taxon>
        <taxon>Chilo</taxon>
    </lineage>
</organism>
<keyword evidence="4" id="KW-1185">Reference proteome</keyword>
<feature type="chain" id="PRO_5045587659" description="DUF243 domain-containing protein" evidence="1">
    <location>
        <begin position="17"/>
        <end position="408"/>
    </location>
</feature>
<feature type="domain" description="DUF243" evidence="2">
    <location>
        <begin position="140"/>
        <end position="239"/>
    </location>
</feature>
<keyword evidence="1" id="KW-0732">Signal</keyword>
<evidence type="ECO:0000256" key="1">
    <source>
        <dbReference type="SAM" id="SignalP"/>
    </source>
</evidence>
<accession>A0ABN8L6X4</accession>
<dbReference type="EMBL" id="OU963895">
    <property type="protein sequence ID" value="CAH2985447.1"/>
    <property type="molecule type" value="Genomic_DNA"/>
</dbReference>
<dbReference type="PANTHER" id="PTHR31927:SF2">
    <property type="entry name" value="FI07246P-RELATED"/>
    <property type="match status" value="1"/>
</dbReference>
<feature type="signal peptide" evidence="1">
    <location>
        <begin position="1"/>
        <end position="16"/>
    </location>
</feature>
<protein>
    <recommendedName>
        <fullName evidence="2">DUF243 domain-containing protein</fullName>
    </recommendedName>
</protein>
<dbReference type="Proteomes" id="UP001153292">
    <property type="component" value="Chromosome 2"/>
</dbReference>
<name>A0ABN8L6X4_CHISP</name>
<evidence type="ECO:0000259" key="2">
    <source>
        <dbReference type="SMART" id="SM00690"/>
    </source>
</evidence>
<dbReference type="Pfam" id="PF03103">
    <property type="entry name" value="DUF243"/>
    <property type="match status" value="1"/>
</dbReference>